<keyword evidence="2" id="KW-1185">Reference proteome</keyword>
<dbReference type="Proteomes" id="UP001516023">
    <property type="component" value="Unassembled WGS sequence"/>
</dbReference>
<evidence type="ECO:0008006" key="3">
    <source>
        <dbReference type="Google" id="ProtNLM"/>
    </source>
</evidence>
<evidence type="ECO:0000313" key="1">
    <source>
        <dbReference type="EMBL" id="KAL3796580.1"/>
    </source>
</evidence>
<protein>
    <recommendedName>
        <fullName evidence="3">Sulfotransferase</fullName>
    </recommendedName>
</protein>
<dbReference type="EMBL" id="JABMIG020000062">
    <property type="protein sequence ID" value="KAL3796580.1"/>
    <property type="molecule type" value="Genomic_DNA"/>
</dbReference>
<sequence length="216" mass="25446">MRSCQRGKQGVFSKDNATKITTVGVRYRSEIVKKIVHIFHNPIDNVAARFHLDRKIRARQNKHWLLDYPNNKEGFQRWCADMNENSTRTLSSSRWIDSSLTKVMKGVPCLAEFYHYVHWHNLAFTATSDLQVPSFLIHYEDYSTQFKEVTDELLNFLGLSQVGYAPEFINHKEYGNYYSDHQKQSIAMFIEEFSTKHTWQNVKHHLSDFLVKLIDP</sequence>
<gene>
    <name evidence="1" type="ORF">HJC23_009711</name>
</gene>
<organism evidence="1 2">
    <name type="scientific">Cyclotella cryptica</name>
    <dbReference type="NCBI Taxonomy" id="29204"/>
    <lineage>
        <taxon>Eukaryota</taxon>
        <taxon>Sar</taxon>
        <taxon>Stramenopiles</taxon>
        <taxon>Ochrophyta</taxon>
        <taxon>Bacillariophyta</taxon>
        <taxon>Coscinodiscophyceae</taxon>
        <taxon>Thalassiosirophycidae</taxon>
        <taxon>Stephanodiscales</taxon>
        <taxon>Stephanodiscaceae</taxon>
        <taxon>Cyclotella</taxon>
    </lineage>
</organism>
<accession>A0ABD3Q8A7</accession>
<dbReference type="AlphaFoldDB" id="A0ABD3Q8A7"/>
<dbReference type="Gene3D" id="3.40.50.300">
    <property type="entry name" value="P-loop containing nucleotide triphosphate hydrolases"/>
    <property type="match status" value="1"/>
</dbReference>
<name>A0ABD3Q8A7_9STRA</name>
<proteinExistence type="predicted"/>
<evidence type="ECO:0000313" key="2">
    <source>
        <dbReference type="Proteomes" id="UP001516023"/>
    </source>
</evidence>
<dbReference type="InterPro" id="IPR027417">
    <property type="entry name" value="P-loop_NTPase"/>
</dbReference>
<reference evidence="1 2" key="1">
    <citation type="journal article" date="2020" name="G3 (Bethesda)">
        <title>Improved Reference Genome for Cyclotella cryptica CCMP332, a Model for Cell Wall Morphogenesis, Salinity Adaptation, and Lipid Production in Diatoms (Bacillariophyta).</title>
        <authorList>
            <person name="Roberts W.R."/>
            <person name="Downey K.M."/>
            <person name="Ruck E.C."/>
            <person name="Traller J.C."/>
            <person name="Alverson A.J."/>
        </authorList>
    </citation>
    <scope>NUCLEOTIDE SEQUENCE [LARGE SCALE GENOMIC DNA]</scope>
    <source>
        <strain evidence="1 2">CCMP332</strain>
    </source>
</reference>
<dbReference type="SUPFAM" id="SSF52540">
    <property type="entry name" value="P-loop containing nucleoside triphosphate hydrolases"/>
    <property type="match status" value="1"/>
</dbReference>
<comment type="caution">
    <text evidence="1">The sequence shown here is derived from an EMBL/GenBank/DDBJ whole genome shotgun (WGS) entry which is preliminary data.</text>
</comment>